<keyword evidence="1 4" id="KW-0853">WD repeat</keyword>
<dbReference type="PRINTS" id="PR00320">
    <property type="entry name" value="GPROTEINBRPT"/>
</dbReference>
<evidence type="ECO:0000256" key="3">
    <source>
        <dbReference type="ARBA" id="ARBA00038366"/>
    </source>
</evidence>
<dbReference type="GO" id="GO:0030042">
    <property type="term" value="P:actin filament depolymerization"/>
    <property type="evidence" value="ECO:0007669"/>
    <property type="project" value="TreeGrafter"/>
</dbReference>
<dbReference type="FunFam" id="2.130.10.10:FF:000167">
    <property type="entry name" value="Actin-interacting protein 1"/>
    <property type="match status" value="1"/>
</dbReference>
<dbReference type="InterPro" id="IPR001680">
    <property type="entry name" value="WD40_rpt"/>
</dbReference>
<dbReference type="InterPro" id="IPR019775">
    <property type="entry name" value="WD40_repeat_CS"/>
</dbReference>
<dbReference type="InterPro" id="IPR011047">
    <property type="entry name" value="Quinoprotein_ADH-like_sf"/>
</dbReference>
<dbReference type="GO" id="GO:0051015">
    <property type="term" value="F:actin filament binding"/>
    <property type="evidence" value="ECO:0007669"/>
    <property type="project" value="TreeGrafter"/>
</dbReference>
<dbReference type="PROSITE" id="PS50294">
    <property type="entry name" value="WD_REPEATS_REGION"/>
    <property type="match status" value="4"/>
</dbReference>
<reference evidence="6 7" key="1">
    <citation type="journal article" date="2020" name="ISME J.">
        <title>Uncovering the hidden diversity of litter-decomposition mechanisms in mushroom-forming fungi.</title>
        <authorList>
            <person name="Floudas D."/>
            <person name="Bentzer J."/>
            <person name="Ahren D."/>
            <person name="Johansson T."/>
            <person name="Persson P."/>
            <person name="Tunlid A."/>
        </authorList>
    </citation>
    <scope>NUCLEOTIDE SEQUENCE [LARGE SCALE GENOMIC DNA]</scope>
    <source>
        <strain evidence="6 7">CBS 146.42</strain>
    </source>
</reference>
<gene>
    <name evidence="6" type="ORF">D9756_006676</name>
</gene>
<accession>A0A8H5G289</accession>
<evidence type="ECO:0000313" key="7">
    <source>
        <dbReference type="Proteomes" id="UP000559027"/>
    </source>
</evidence>
<dbReference type="Pfam" id="PF12894">
    <property type="entry name" value="ANAPC4_WD40"/>
    <property type="match status" value="1"/>
</dbReference>
<feature type="repeat" description="WD" evidence="4">
    <location>
        <begin position="184"/>
        <end position="225"/>
    </location>
</feature>
<dbReference type="SUPFAM" id="SSF50978">
    <property type="entry name" value="WD40 repeat-like"/>
    <property type="match status" value="1"/>
</dbReference>
<feature type="domain" description="Anaphase-promoting complex subunit 4-like WD40" evidence="5">
    <location>
        <begin position="450"/>
        <end position="533"/>
    </location>
</feature>
<feature type="repeat" description="WD" evidence="4">
    <location>
        <begin position="53"/>
        <end position="85"/>
    </location>
</feature>
<evidence type="ECO:0000256" key="1">
    <source>
        <dbReference type="ARBA" id="ARBA00022574"/>
    </source>
</evidence>
<comment type="similarity">
    <text evidence="3">Belongs to the WD repeat AIP1 family.</text>
</comment>
<proteinExistence type="inferred from homology"/>
<evidence type="ECO:0000259" key="5">
    <source>
        <dbReference type="Pfam" id="PF12894"/>
    </source>
</evidence>
<protein>
    <recommendedName>
        <fullName evidence="5">Anaphase-promoting complex subunit 4-like WD40 domain-containing protein</fullName>
    </recommendedName>
</protein>
<dbReference type="InterPro" id="IPR024977">
    <property type="entry name" value="Apc4-like_WD40_dom"/>
</dbReference>
<dbReference type="AlphaFoldDB" id="A0A8H5G289"/>
<dbReference type="PROSITE" id="PS00678">
    <property type="entry name" value="WD_REPEATS_1"/>
    <property type="match status" value="1"/>
</dbReference>
<dbReference type="CDD" id="cd00200">
    <property type="entry name" value="WD40"/>
    <property type="match status" value="1"/>
</dbReference>
<dbReference type="OrthoDB" id="2306at2759"/>
<comment type="caution">
    <text evidence="6">The sequence shown here is derived from an EMBL/GenBank/DDBJ whole genome shotgun (WGS) entry which is preliminary data.</text>
</comment>
<dbReference type="InterPro" id="IPR015943">
    <property type="entry name" value="WD40/YVTN_repeat-like_dom_sf"/>
</dbReference>
<keyword evidence="2" id="KW-0677">Repeat</keyword>
<dbReference type="PROSITE" id="PS50082">
    <property type="entry name" value="WD_REPEATS_2"/>
    <property type="match status" value="5"/>
</dbReference>
<name>A0A8H5G289_9AGAR</name>
<dbReference type="InterPro" id="IPR020472">
    <property type="entry name" value="WD40_PAC1"/>
</dbReference>
<dbReference type="GO" id="GO:0030864">
    <property type="term" value="C:cortical actin cytoskeleton"/>
    <property type="evidence" value="ECO:0007669"/>
    <property type="project" value="TreeGrafter"/>
</dbReference>
<feature type="repeat" description="WD" evidence="4">
    <location>
        <begin position="519"/>
        <end position="552"/>
    </location>
</feature>
<organism evidence="6 7">
    <name type="scientific">Leucocoprinus leucothites</name>
    <dbReference type="NCBI Taxonomy" id="201217"/>
    <lineage>
        <taxon>Eukaryota</taxon>
        <taxon>Fungi</taxon>
        <taxon>Dikarya</taxon>
        <taxon>Basidiomycota</taxon>
        <taxon>Agaricomycotina</taxon>
        <taxon>Agaricomycetes</taxon>
        <taxon>Agaricomycetidae</taxon>
        <taxon>Agaricales</taxon>
        <taxon>Agaricineae</taxon>
        <taxon>Agaricaceae</taxon>
        <taxon>Leucocoprinus</taxon>
    </lineage>
</organism>
<dbReference type="SMART" id="SM00320">
    <property type="entry name" value="WD40"/>
    <property type="match status" value="9"/>
</dbReference>
<feature type="repeat" description="WD" evidence="4">
    <location>
        <begin position="476"/>
        <end position="517"/>
    </location>
</feature>
<evidence type="ECO:0000256" key="2">
    <source>
        <dbReference type="ARBA" id="ARBA00022737"/>
    </source>
</evidence>
<dbReference type="FunFam" id="2.130.10.10:FF:000102">
    <property type="entry name" value="Actin-interacting protein 1"/>
    <property type="match status" value="1"/>
</dbReference>
<evidence type="ECO:0000313" key="6">
    <source>
        <dbReference type="EMBL" id="KAF5357026.1"/>
    </source>
</evidence>
<dbReference type="PANTHER" id="PTHR19856:SF0">
    <property type="entry name" value="WD REPEAT-CONTAINING PROTEIN 1"/>
    <property type="match status" value="1"/>
</dbReference>
<dbReference type="InterPro" id="IPR036322">
    <property type="entry name" value="WD40_repeat_dom_sf"/>
</dbReference>
<evidence type="ECO:0000256" key="4">
    <source>
        <dbReference type="PROSITE-ProRule" id="PRU00221"/>
    </source>
</evidence>
<dbReference type="Gene3D" id="2.130.10.10">
    <property type="entry name" value="YVTN repeat-like/Quinoprotein amine dehydrogenase"/>
    <property type="match status" value="2"/>
</dbReference>
<sequence>MSSKLSGVFPSNPVTTRGASTKISSFKDKVVYTSGKTVIIRDLSKPSTGAATYLGHVHNATVARFSPSGYYCASGDASGTVRVWDTVGEDQALKGEYKVLPGKINDLAWDGESKRIIAVGDGRDKFGHAFSMDTGTSTGEIAGHSKIINAVSIRQSRPYRAVTAADDSTIVFHQGPPFKFDKLIKTHTKFVQDVKFSPSGELFASVGSDSKIFLYDGKTGETVEEVKDNPHKGTIFAVSWSPDNKFLFTSSADKTVKLWDVEARKATTTWTVGSAVDDQQLGNTWGGDHNLVSLSLGGNLNVFDPRTADKPSRVFSAPQTAVNAIVPVKSDTFLAGAASGRVYSYSVAEGESTAVAGTSHSSYMAGLATSAEEDKIYSVGWDDKVREISGNSFAPAVAPTAAQPKSITVASDSTVFVAEIGTVEAFRSNQKVYSTKPSYSPSAVAAWKTVVAVGAEDRKVRLHEWDGKTLKETGILENNHGLISALAFSPDGKYIAVGDSSGKVVLYDVATKQLVTARWAAHSARINSLAWTADSKHCASGSLDTNVFIWSVAKPLKSIAIRNAASNGVNGVLWVGICVIVGELFFHYWDVFERQREAWDAEYREAG</sequence>
<dbReference type="Proteomes" id="UP000559027">
    <property type="component" value="Unassembled WGS sequence"/>
</dbReference>
<dbReference type="SUPFAM" id="SSF50998">
    <property type="entry name" value="Quinoprotein alcohol dehydrogenase-like"/>
    <property type="match status" value="1"/>
</dbReference>
<dbReference type="Pfam" id="PF00400">
    <property type="entry name" value="WD40"/>
    <property type="match status" value="3"/>
</dbReference>
<keyword evidence="7" id="KW-1185">Reference proteome</keyword>
<dbReference type="EMBL" id="JAACJO010000006">
    <property type="protein sequence ID" value="KAF5357026.1"/>
    <property type="molecule type" value="Genomic_DNA"/>
</dbReference>
<dbReference type="PANTHER" id="PTHR19856">
    <property type="entry name" value="WD-REPEATCONTAINING PROTEIN WDR1"/>
    <property type="match status" value="1"/>
</dbReference>
<feature type="repeat" description="WD" evidence="4">
    <location>
        <begin position="228"/>
        <end position="269"/>
    </location>
</feature>